<dbReference type="PATRIC" id="fig|1444770.3.peg.1672"/>
<dbReference type="Proteomes" id="UP000020406">
    <property type="component" value="Unassembled WGS sequence"/>
</dbReference>
<name>Z9JIL8_9GAMM</name>
<evidence type="ECO:0000313" key="2">
    <source>
        <dbReference type="Proteomes" id="UP000020406"/>
    </source>
</evidence>
<gene>
    <name evidence="1" type="ORF">AF72_07050</name>
</gene>
<protein>
    <submittedName>
        <fullName evidence="1">Uncharacterized protein</fullName>
    </submittedName>
</protein>
<comment type="caution">
    <text evidence="1">The sequence shown here is derived from an EMBL/GenBank/DDBJ whole genome shotgun (WGS) entry which is preliminary data.</text>
</comment>
<evidence type="ECO:0000313" key="1">
    <source>
        <dbReference type="EMBL" id="EWS78255.1"/>
    </source>
</evidence>
<accession>Z9JIL8</accession>
<sequence>MLPECGHCLDVSRDTPTVSQDDVGVQSVAPVDASGVKDLEGLLKTEDRLTTPLWREAIADIMVVGFWTLAVPGAAHDLVTNLRQNRVDNKAGHDTLHRCAGLIVLIGERPSFTAGGTIS</sequence>
<dbReference type="EMBL" id="JDSQ01000009">
    <property type="protein sequence ID" value="EWS78255.1"/>
    <property type="molecule type" value="Genomic_DNA"/>
</dbReference>
<dbReference type="AlphaFoldDB" id="Z9JIL8"/>
<proteinExistence type="predicted"/>
<reference evidence="1 2" key="1">
    <citation type="journal article" date="2014" name="Genome Announc.">
        <title>Draft Genome Sequence of Xylella fastidiosa Pear Leaf Scorch Strain in Taiwan.</title>
        <authorList>
            <person name="Su C.C."/>
            <person name="Deng W.L."/>
            <person name="Jan F.J."/>
            <person name="Chang C.J."/>
            <person name="Huang H."/>
            <person name="Chen J."/>
        </authorList>
    </citation>
    <scope>NUCLEOTIDE SEQUENCE [LARGE SCALE GENOMIC DNA]</scope>
    <source>
        <strain evidence="1 2">PLS229</strain>
    </source>
</reference>
<organism evidence="1 2">
    <name type="scientific">Xylella taiwanensis</name>
    <dbReference type="NCBI Taxonomy" id="1444770"/>
    <lineage>
        <taxon>Bacteria</taxon>
        <taxon>Pseudomonadati</taxon>
        <taxon>Pseudomonadota</taxon>
        <taxon>Gammaproteobacteria</taxon>
        <taxon>Lysobacterales</taxon>
        <taxon>Lysobacteraceae</taxon>
        <taxon>Xylella</taxon>
    </lineage>
</organism>